<protein>
    <recommendedName>
        <fullName evidence="4">Adhesin domain-containing protein</fullName>
    </recommendedName>
</protein>
<reference evidence="2 3" key="1">
    <citation type="submission" date="2020-07" db="EMBL/GenBank/DDBJ databases">
        <authorList>
            <person name="Sun Q."/>
        </authorList>
    </citation>
    <scope>NUCLEOTIDE SEQUENCE [LARGE SCALE GENOMIC DNA]</scope>
    <source>
        <strain evidence="2 3">MAH-1</strain>
    </source>
</reference>
<evidence type="ECO:0000313" key="3">
    <source>
        <dbReference type="Proteomes" id="UP000535020"/>
    </source>
</evidence>
<evidence type="ECO:0000313" key="2">
    <source>
        <dbReference type="EMBL" id="NYA70066.1"/>
    </source>
</evidence>
<organism evidence="2 3">
    <name type="scientific">Flavobacterium agri</name>
    <dbReference type="NCBI Taxonomy" id="2743471"/>
    <lineage>
        <taxon>Bacteria</taxon>
        <taxon>Pseudomonadati</taxon>
        <taxon>Bacteroidota</taxon>
        <taxon>Flavobacteriia</taxon>
        <taxon>Flavobacteriales</taxon>
        <taxon>Flavobacteriaceae</taxon>
        <taxon>Flavobacterium</taxon>
    </lineage>
</organism>
<dbReference type="AlphaFoldDB" id="A0A7Y9C4D5"/>
<comment type="caution">
    <text evidence="2">The sequence shown here is derived from an EMBL/GenBank/DDBJ whole genome shotgun (WGS) entry which is preliminary data.</text>
</comment>
<feature type="signal peptide" evidence="1">
    <location>
        <begin position="1"/>
        <end position="19"/>
    </location>
</feature>
<feature type="chain" id="PRO_5031016655" description="Adhesin domain-containing protein" evidence="1">
    <location>
        <begin position="20"/>
        <end position="353"/>
    </location>
</feature>
<proteinExistence type="predicted"/>
<dbReference type="Proteomes" id="UP000535020">
    <property type="component" value="Unassembled WGS sequence"/>
</dbReference>
<evidence type="ECO:0008006" key="4">
    <source>
        <dbReference type="Google" id="ProtNLM"/>
    </source>
</evidence>
<dbReference type="EMBL" id="JACBJI010000001">
    <property type="protein sequence ID" value="NYA70066.1"/>
    <property type="molecule type" value="Genomic_DNA"/>
</dbReference>
<name>A0A7Y9C4D5_9FLAO</name>
<keyword evidence="3" id="KW-1185">Reference proteome</keyword>
<dbReference type="RefSeq" id="WP_176004879.1">
    <property type="nucleotide sequence ID" value="NZ_JABWMI010000005.1"/>
</dbReference>
<gene>
    <name evidence="2" type="ORF">HZF10_03980</name>
</gene>
<sequence length="353" mass="38559">MKTFCNIILLLLTPALLLANGIDEGKIKKEKRINKAYKVNDDAGIDIDNQFGPVFVTTWDEDKIELDIVIKVSGNSEDWVDRRLGSIDVDINALTTLVSAKTRIGNVSGRSGNGSSMEINYTVKIPKKGNVKISNKYGDVLSTDIFGAVKLNVQYGNVKLARLNSGSNVLNLQYCGSVNIEKIKNGQIKADYSKLNIGDFDALSLETDYTDIHASGGGNVEYNSDYGKLSFEKVNNLAGKGDYLGVSVSELGGNLSIFADYTTVKLANVNASAGNIAINGNYNTATVEYNDSYAFDFEVSGKYTNMRLDDNLEVTTRIETNKDKIFKGYHKKSGAKKVTLLGQYGNISLKSNR</sequence>
<accession>A0A7Y9C4D5</accession>
<keyword evidence="1" id="KW-0732">Signal</keyword>
<evidence type="ECO:0000256" key="1">
    <source>
        <dbReference type="SAM" id="SignalP"/>
    </source>
</evidence>